<organism evidence="1">
    <name type="scientific">Salmonella enterica I</name>
    <dbReference type="NCBI Taxonomy" id="59201"/>
    <lineage>
        <taxon>Bacteria</taxon>
        <taxon>Pseudomonadati</taxon>
        <taxon>Pseudomonadota</taxon>
        <taxon>Gammaproteobacteria</taxon>
        <taxon>Enterobacterales</taxon>
        <taxon>Enterobacteriaceae</taxon>
        <taxon>Salmonella</taxon>
    </lineage>
</organism>
<dbReference type="AlphaFoldDB" id="A0A3R1ANQ8"/>
<reference evidence="1" key="1">
    <citation type="submission" date="2018-09" db="EMBL/GenBank/DDBJ databases">
        <authorList>
            <person name="Ashton P.M."/>
            <person name="Dallman T."/>
            <person name="Nair S."/>
            <person name="De Pinna E."/>
            <person name="Peters T."/>
            <person name="Grant K."/>
        </authorList>
    </citation>
    <scope>NUCLEOTIDE SEQUENCE [LARGE SCALE GENOMIC DNA]</scope>
    <source>
        <strain evidence="1">598938</strain>
    </source>
</reference>
<accession>A0A3R1ANQ8</accession>
<name>A0A3R1ANQ8_SALET</name>
<dbReference type="EMBL" id="RVVJ01000006">
    <property type="protein sequence ID" value="MML52952.1"/>
    <property type="molecule type" value="Genomic_DNA"/>
</dbReference>
<dbReference type="Proteomes" id="UP000885348">
    <property type="component" value="Unassembled WGS sequence"/>
</dbReference>
<proteinExistence type="predicted"/>
<gene>
    <name evidence="1" type="ORF">D7N80_06490</name>
</gene>
<protein>
    <recommendedName>
        <fullName evidence="2">Phage protein</fullName>
    </recommendedName>
</protein>
<evidence type="ECO:0008006" key="2">
    <source>
        <dbReference type="Google" id="ProtNLM"/>
    </source>
</evidence>
<comment type="caution">
    <text evidence="1">The sequence shown here is derived from an EMBL/GenBank/DDBJ whole genome shotgun (WGS) entry which is preliminary data.</text>
</comment>
<evidence type="ECO:0000313" key="1">
    <source>
        <dbReference type="EMBL" id="MML52952.1"/>
    </source>
</evidence>
<sequence>MERATDEINGLFGDGYAKKHPELVAAFMNTAASDETAMSLRGIAEAQEAFQVTIFKEPE</sequence>